<evidence type="ECO:0000256" key="3">
    <source>
        <dbReference type="ARBA" id="ARBA00023002"/>
    </source>
</evidence>
<dbReference type="STRING" id="765257.A0A0C9YCW9"/>
<evidence type="ECO:0000256" key="2">
    <source>
        <dbReference type="ARBA" id="ARBA00022857"/>
    </source>
</evidence>
<reference evidence="4 5" key="1">
    <citation type="submission" date="2014-04" db="EMBL/GenBank/DDBJ databases">
        <authorList>
            <consortium name="DOE Joint Genome Institute"/>
            <person name="Kuo A."/>
            <person name="Kohler A."/>
            <person name="Costa M.D."/>
            <person name="Nagy L.G."/>
            <person name="Floudas D."/>
            <person name="Copeland A."/>
            <person name="Barry K.W."/>
            <person name="Cichocki N."/>
            <person name="Veneault-Fourrey C."/>
            <person name="LaButti K."/>
            <person name="Lindquist E.A."/>
            <person name="Lipzen A."/>
            <person name="Lundell T."/>
            <person name="Morin E."/>
            <person name="Murat C."/>
            <person name="Sun H."/>
            <person name="Tunlid A."/>
            <person name="Henrissat B."/>
            <person name="Grigoriev I.V."/>
            <person name="Hibbett D.S."/>
            <person name="Martin F."/>
            <person name="Nordberg H.P."/>
            <person name="Cantor M.N."/>
            <person name="Hua S.X."/>
        </authorList>
    </citation>
    <scope>NUCLEOTIDE SEQUENCE [LARGE SCALE GENOMIC DNA]</scope>
    <source>
        <strain evidence="4 5">441</strain>
    </source>
</reference>
<dbReference type="PANTHER" id="PTHR44169">
    <property type="entry name" value="NADPH-DEPENDENT 1-ACYLDIHYDROXYACETONE PHOSPHATE REDUCTASE"/>
    <property type="match status" value="1"/>
</dbReference>
<keyword evidence="5" id="KW-1185">Reference proteome</keyword>
<reference evidence="5" key="2">
    <citation type="submission" date="2015-01" db="EMBL/GenBank/DDBJ databases">
        <title>Evolutionary Origins and Diversification of the Mycorrhizal Mutualists.</title>
        <authorList>
            <consortium name="DOE Joint Genome Institute"/>
            <consortium name="Mycorrhizal Genomics Consortium"/>
            <person name="Kohler A."/>
            <person name="Kuo A."/>
            <person name="Nagy L.G."/>
            <person name="Floudas D."/>
            <person name="Copeland A."/>
            <person name="Barry K.W."/>
            <person name="Cichocki N."/>
            <person name="Veneault-Fourrey C."/>
            <person name="LaButti K."/>
            <person name="Lindquist E.A."/>
            <person name="Lipzen A."/>
            <person name="Lundell T."/>
            <person name="Morin E."/>
            <person name="Murat C."/>
            <person name="Riley R."/>
            <person name="Ohm R."/>
            <person name="Sun H."/>
            <person name="Tunlid A."/>
            <person name="Henrissat B."/>
            <person name="Grigoriev I.V."/>
            <person name="Hibbett D.S."/>
            <person name="Martin F."/>
        </authorList>
    </citation>
    <scope>NUCLEOTIDE SEQUENCE [LARGE SCALE GENOMIC DNA]</scope>
    <source>
        <strain evidence="5">441</strain>
    </source>
</reference>
<dbReference type="EMBL" id="KN833935">
    <property type="protein sequence ID" value="KIK14496.1"/>
    <property type="molecule type" value="Genomic_DNA"/>
</dbReference>
<dbReference type="GO" id="GO:0005783">
    <property type="term" value="C:endoplasmic reticulum"/>
    <property type="evidence" value="ECO:0007669"/>
    <property type="project" value="TreeGrafter"/>
</dbReference>
<gene>
    <name evidence="4" type="ORF">PISMIDRAFT_687920</name>
</gene>
<organism evidence="4 5">
    <name type="scientific">Pisolithus microcarpus 441</name>
    <dbReference type="NCBI Taxonomy" id="765257"/>
    <lineage>
        <taxon>Eukaryota</taxon>
        <taxon>Fungi</taxon>
        <taxon>Dikarya</taxon>
        <taxon>Basidiomycota</taxon>
        <taxon>Agaricomycotina</taxon>
        <taxon>Agaricomycetes</taxon>
        <taxon>Agaricomycetidae</taxon>
        <taxon>Boletales</taxon>
        <taxon>Sclerodermatineae</taxon>
        <taxon>Pisolithaceae</taxon>
        <taxon>Pisolithus</taxon>
    </lineage>
</organism>
<dbReference type="PANTHER" id="PTHR44169:SF6">
    <property type="entry name" value="NADPH-DEPENDENT 1-ACYLDIHYDROXYACETONE PHOSPHATE REDUCTASE"/>
    <property type="match status" value="1"/>
</dbReference>
<dbReference type="Pfam" id="PF00106">
    <property type="entry name" value="adh_short"/>
    <property type="match status" value="1"/>
</dbReference>
<dbReference type="PRINTS" id="PR00081">
    <property type="entry name" value="GDHRDH"/>
</dbReference>
<evidence type="ECO:0000313" key="5">
    <source>
        <dbReference type="Proteomes" id="UP000054018"/>
    </source>
</evidence>
<name>A0A0C9YCW9_9AGAM</name>
<accession>A0A0C9YCW9</accession>
<dbReference type="Gene3D" id="3.40.50.720">
    <property type="entry name" value="NAD(P)-binding Rossmann-like Domain"/>
    <property type="match status" value="1"/>
</dbReference>
<sequence>MIKRREGLIINIGSIAGIATTPWNTLYCTAKAALHSITEGLSMELKPFGIKVMLVAPGGVKSDISKNQSLTFKLPPTSHYVEYEEWLIERMNLAARKESTPTDAFPRELVANALATCPPPYLSLGSNTWKVYISQWLPSQYVLGKMCRTMVWKNKSTR</sequence>
<evidence type="ECO:0000313" key="4">
    <source>
        <dbReference type="EMBL" id="KIK14496.1"/>
    </source>
</evidence>
<dbReference type="InterPro" id="IPR020904">
    <property type="entry name" value="Sc_DH/Rdtase_CS"/>
</dbReference>
<comment type="similarity">
    <text evidence="1">Belongs to the short-chain dehydrogenases/reductases (SDR) family.</text>
</comment>
<dbReference type="AlphaFoldDB" id="A0A0C9YCW9"/>
<dbReference type="SUPFAM" id="SSF51735">
    <property type="entry name" value="NAD(P)-binding Rossmann-fold domains"/>
    <property type="match status" value="1"/>
</dbReference>
<keyword evidence="2" id="KW-0521">NADP</keyword>
<evidence type="ECO:0000256" key="1">
    <source>
        <dbReference type="ARBA" id="ARBA00006484"/>
    </source>
</evidence>
<proteinExistence type="inferred from homology"/>
<dbReference type="Proteomes" id="UP000054018">
    <property type="component" value="Unassembled WGS sequence"/>
</dbReference>
<dbReference type="InterPro" id="IPR036291">
    <property type="entry name" value="NAD(P)-bd_dom_sf"/>
</dbReference>
<keyword evidence="3" id="KW-0560">Oxidoreductase</keyword>
<dbReference type="PROSITE" id="PS00061">
    <property type="entry name" value="ADH_SHORT"/>
    <property type="match status" value="1"/>
</dbReference>
<dbReference type="GO" id="GO:0016491">
    <property type="term" value="F:oxidoreductase activity"/>
    <property type="evidence" value="ECO:0007669"/>
    <property type="project" value="UniProtKB-KW"/>
</dbReference>
<dbReference type="InterPro" id="IPR002347">
    <property type="entry name" value="SDR_fam"/>
</dbReference>
<dbReference type="HOGENOM" id="CLU_1629862_0_0_1"/>
<dbReference type="OrthoDB" id="2656766at2759"/>
<protein>
    <submittedName>
        <fullName evidence="4">Uncharacterized protein</fullName>
    </submittedName>
</protein>